<feature type="compositionally biased region" description="Acidic residues" evidence="6">
    <location>
        <begin position="242"/>
        <end position="253"/>
    </location>
</feature>
<dbReference type="Pfam" id="PF08314">
    <property type="entry name" value="Sec39"/>
    <property type="match status" value="2"/>
</dbReference>
<keyword evidence="10" id="KW-1185">Reference proteome</keyword>
<dbReference type="AlphaFoldDB" id="A0A6A4V964"/>
<proteinExistence type="predicted"/>
<dbReference type="Pfam" id="PF15492">
    <property type="entry name" value="Nbas_N"/>
    <property type="match status" value="1"/>
</dbReference>
<feature type="domain" description="Neuroblastoma-amplified sequence N-terminal" evidence="8">
    <location>
        <begin position="8"/>
        <end position="139"/>
    </location>
</feature>
<evidence type="ECO:0000256" key="5">
    <source>
        <dbReference type="SAM" id="Coils"/>
    </source>
</evidence>
<evidence type="ECO:0000313" key="10">
    <source>
        <dbReference type="Proteomes" id="UP000440578"/>
    </source>
</evidence>
<gene>
    <name evidence="9" type="primary">nbas</name>
    <name evidence="9" type="ORF">FJT64_014628</name>
</gene>
<dbReference type="Proteomes" id="UP000440578">
    <property type="component" value="Unassembled WGS sequence"/>
</dbReference>
<evidence type="ECO:0000256" key="6">
    <source>
        <dbReference type="SAM" id="MobiDB-lite"/>
    </source>
</evidence>
<evidence type="ECO:0000256" key="3">
    <source>
        <dbReference type="ARBA" id="ARBA00022824"/>
    </source>
</evidence>
<keyword evidence="4" id="KW-0653">Protein transport</keyword>
<feature type="domain" description="Sec39" evidence="7">
    <location>
        <begin position="491"/>
        <end position="699"/>
    </location>
</feature>
<keyword evidence="5" id="KW-0175">Coiled coil</keyword>
<sequence>MFTASLGVYPHGISSATYDEQRRLLVVAGESSQVGCERLQGLGSCEGITCWRLVHGPPHLQLCQSEQEKELSPSLLWLPWRRSRTTWDPVIALSLCPSSRRLLSAHRSGALTIWEFPSLRKQSHWPLESQAGHEAISPELLRLPTARRQRRLRALGAGAARPAAIAWWTDAAAILARRNGAVTVSDADSLENLLGESPEFFSGAPRVSAGRAAGAGQACLVLECERRTESARKRAESGRTTDEEEDGEEEEEPTPGVPRRLLDGVRSGLHWLTDSERFEPARRRARLSHTLYRLTCLRSTTPQQLYARKIELGEYGEALMLAEAYKLDSDLVFLKQWQKSDVCADSIRDYLGRITRRSLVLTECVSRVPSDPAAAHLLLEHGLRGTDLEAVLAAADPSDVQFHPCDPRRCYEELPPEQAALRERAARRQLLAQLGAAQLTGDQRQVVEYRRRLLGYRERLKTYLRLVEGAGRPYDPAEYRRFRDRTALEAALEFAHYSDWEALQVMLRYHGSQLASHRLLLLCHIPETTEPALYAPLLPELDSADRVRPLETERWEDADWVDSLILDDESPKHRPTEADCPAYATPSRELTAGQVSAWYAGRARDIVARTGLVGHGLDLVQLGRERGVSGLEPLRDDLDTLATLVYDAGHLEVTLDSFAKMKPERVVDLMMAGATESTFVSQLRGRLLPYLSRREETEPGSAAALLRSYSWQEVADSEERVRALLERLCRTQLRDTSVTTEPNWRKLLDDMLEMQQKVFQVVSPQTCQEIFVLAILTSSNPAHIRAAETRLETRADAPVDVTNEYLRRLPFEASVRLVVTAASEYFDGSANLADPGIKLAKQCLQLIRDPPEPVRRELGLVESLDYLVRFGVTLLPVQVRLTADRLSLLKRCLDAKPDAYRHDQELLKLAELLRVPESWRLLQLTAERALTAGDPAAAARACRHLMDGGHTTAWDVCRQVAEYDGYRNFDDSDLRACCESWPPAELSLRAAAYCVALRLAARRGEVDLLTAPPQELITAGLERDEPDSEDTAELRQLLSQLCDRLEDARQARQLLRLDRGVDLAAELASAVSAENVESLEDLAPRLGNPALTGSAVAAAWIASAAERAAAPRLQTLEAQRRRLDTLAPADFERCAARLLFSDSALKMSLAARQEVAVFLKERAGERTPEEDWSPVTERLDGWMEHMEYLEWDSYTELLESADDDVYR</sequence>
<dbReference type="OrthoDB" id="19988at2759"/>
<dbReference type="PANTHER" id="PTHR15922">
    <property type="entry name" value="NEUROBLASTOMA-AMPLIFIED SEQUENCE"/>
    <property type="match status" value="1"/>
</dbReference>
<reference evidence="9 10" key="1">
    <citation type="submission" date="2019-07" db="EMBL/GenBank/DDBJ databases">
        <title>Draft genome assembly of a fouling barnacle, Amphibalanus amphitrite (Darwin, 1854): The first reference genome for Thecostraca.</title>
        <authorList>
            <person name="Kim W."/>
        </authorList>
    </citation>
    <scope>NUCLEOTIDE SEQUENCE [LARGE SCALE GENOMIC DNA]</scope>
    <source>
        <strain evidence="9">SNU_AA5</strain>
        <tissue evidence="9">Soma without cirri and trophi</tissue>
    </source>
</reference>
<organism evidence="9 10">
    <name type="scientific">Amphibalanus amphitrite</name>
    <name type="common">Striped barnacle</name>
    <name type="synonym">Balanus amphitrite</name>
    <dbReference type="NCBI Taxonomy" id="1232801"/>
    <lineage>
        <taxon>Eukaryota</taxon>
        <taxon>Metazoa</taxon>
        <taxon>Ecdysozoa</taxon>
        <taxon>Arthropoda</taxon>
        <taxon>Crustacea</taxon>
        <taxon>Multicrustacea</taxon>
        <taxon>Cirripedia</taxon>
        <taxon>Thoracica</taxon>
        <taxon>Thoracicalcarea</taxon>
        <taxon>Balanomorpha</taxon>
        <taxon>Balanoidea</taxon>
        <taxon>Balanidae</taxon>
        <taxon>Amphibalaninae</taxon>
        <taxon>Amphibalanus</taxon>
    </lineage>
</organism>
<evidence type="ECO:0000313" key="9">
    <source>
        <dbReference type="EMBL" id="KAF0286862.1"/>
    </source>
</evidence>
<feature type="domain" description="Sec39" evidence="7">
    <location>
        <begin position="716"/>
        <end position="915"/>
    </location>
</feature>
<dbReference type="GO" id="GO:0000149">
    <property type="term" value="F:SNARE binding"/>
    <property type="evidence" value="ECO:0007669"/>
    <property type="project" value="TreeGrafter"/>
</dbReference>
<accession>A0A6A4V964</accession>
<comment type="caution">
    <text evidence="9">The sequence shown here is derived from an EMBL/GenBank/DDBJ whole genome shotgun (WGS) entry which is preliminary data.</text>
</comment>
<dbReference type="EMBL" id="VIIS01002223">
    <property type="protein sequence ID" value="KAF0286862.1"/>
    <property type="molecule type" value="Genomic_DNA"/>
</dbReference>
<dbReference type="PANTHER" id="PTHR15922:SF2">
    <property type="entry name" value="NBAS SUBUNIT OF NRZ TETHERING COMPLEX"/>
    <property type="match status" value="1"/>
</dbReference>
<dbReference type="InterPro" id="IPR013244">
    <property type="entry name" value="Sec39_domain"/>
</dbReference>
<name>A0A6A4V964_AMPAM</name>
<protein>
    <submittedName>
        <fullName evidence="9">Neuroblastoma-amplified sequence</fullName>
    </submittedName>
</protein>
<keyword evidence="3" id="KW-0256">Endoplasmic reticulum</keyword>
<dbReference type="GO" id="GO:0015031">
    <property type="term" value="P:protein transport"/>
    <property type="evidence" value="ECO:0007669"/>
    <property type="project" value="UniProtKB-KW"/>
</dbReference>
<comment type="subcellular location">
    <subcellularLocation>
        <location evidence="1">Endoplasmic reticulum</location>
    </subcellularLocation>
</comment>
<evidence type="ECO:0000259" key="8">
    <source>
        <dbReference type="Pfam" id="PF15492"/>
    </source>
</evidence>
<evidence type="ECO:0000256" key="2">
    <source>
        <dbReference type="ARBA" id="ARBA00022448"/>
    </source>
</evidence>
<feature type="compositionally biased region" description="Basic and acidic residues" evidence="6">
    <location>
        <begin position="230"/>
        <end position="241"/>
    </location>
</feature>
<feature type="coiled-coil region" evidence="5">
    <location>
        <begin position="1031"/>
        <end position="1058"/>
    </location>
</feature>
<evidence type="ECO:0000256" key="1">
    <source>
        <dbReference type="ARBA" id="ARBA00004240"/>
    </source>
</evidence>
<dbReference type="GO" id="GO:0070939">
    <property type="term" value="C:Dsl1/NZR complex"/>
    <property type="evidence" value="ECO:0007669"/>
    <property type="project" value="TreeGrafter"/>
</dbReference>
<evidence type="ECO:0000256" key="4">
    <source>
        <dbReference type="ARBA" id="ARBA00022927"/>
    </source>
</evidence>
<evidence type="ECO:0000259" key="7">
    <source>
        <dbReference type="Pfam" id="PF08314"/>
    </source>
</evidence>
<dbReference type="GO" id="GO:0006890">
    <property type="term" value="P:retrograde vesicle-mediated transport, Golgi to endoplasmic reticulum"/>
    <property type="evidence" value="ECO:0007669"/>
    <property type="project" value="InterPro"/>
</dbReference>
<feature type="region of interest" description="Disordered" evidence="6">
    <location>
        <begin position="230"/>
        <end position="260"/>
    </location>
</feature>
<dbReference type="InterPro" id="IPR029145">
    <property type="entry name" value="NBAS_N"/>
</dbReference>
<keyword evidence="2" id="KW-0813">Transport</keyword>